<feature type="signal peptide" evidence="2">
    <location>
        <begin position="1"/>
        <end position="37"/>
    </location>
</feature>
<dbReference type="EMBL" id="JACIEE010000002">
    <property type="protein sequence ID" value="MBB3976108.1"/>
    <property type="molecule type" value="Genomic_DNA"/>
</dbReference>
<dbReference type="Proteomes" id="UP000574761">
    <property type="component" value="Unassembled WGS sequence"/>
</dbReference>
<gene>
    <name evidence="3" type="ORF">GGQ64_001295</name>
</gene>
<reference evidence="3 4" key="1">
    <citation type="submission" date="2020-08" db="EMBL/GenBank/DDBJ databases">
        <title>Genomic Encyclopedia of Type Strains, Phase IV (KMG-IV): sequencing the most valuable type-strain genomes for metagenomic binning, comparative biology and taxonomic classification.</title>
        <authorList>
            <person name="Goeker M."/>
        </authorList>
    </citation>
    <scope>NUCLEOTIDE SEQUENCE [LARGE SCALE GENOMIC DNA]</scope>
    <source>
        <strain evidence="3 4">DSM 100211</strain>
    </source>
</reference>
<feature type="region of interest" description="Disordered" evidence="1">
    <location>
        <begin position="137"/>
        <end position="227"/>
    </location>
</feature>
<evidence type="ECO:0000256" key="1">
    <source>
        <dbReference type="SAM" id="MobiDB-lite"/>
    </source>
</evidence>
<keyword evidence="4" id="KW-1185">Reference proteome</keyword>
<protein>
    <recommendedName>
        <fullName evidence="5">LTXXQ motif family protein</fullName>
    </recommendedName>
</protein>
<evidence type="ECO:0000313" key="3">
    <source>
        <dbReference type="EMBL" id="MBB3976108.1"/>
    </source>
</evidence>
<name>A0A7W6DAA6_9HYPH</name>
<feature type="chain" id="PRO_5031561866" description="LTXXQ motif family protein" evidence="2">
    <location>
        <begin position="38"/>
        <end position="278"/>
    </location>
</feature>
<accession>A0A7W6DAA6</accession>
<evidence type="ECO:0008006" key="5">
    <source>
        <dbReference type="Google" id="ProtNLM"/>
    </source>
</evidence>
<feature type="compositionally biased region" description="Basic and acidic residues" evidence="1">
    <location>
        <begin position="50"/>
        <end position="91"/>
    </location>
</feature>
<feature type="compositionally biased region" description="Low complexity" evidence="1">
    <location>
        <begin position="162"/>
        <end position="204"/>
    </location>
</feature>
<dbReference type="RefSeq" id="WP_183800706.1">
    <property type="nucleotide sequence ID" value="NZ_JACIEE010000002.1"/>
</dbReference>
<organism evidence="3 4">
    <name type="scientific">Mycoplana azooxidifex</name>
    <dbReference type="NCBI Taxonomy" id="1636188"/>
    <lineage>
        <taxon>Bacteria</taxon>
        <taxon>Pseudomonadati</taxon>
        <taxon>Pseudomonadota</taxon>
        <taxon>Alphaproteobacteria</taxon>
        <taxon>Hyphomicrobiales</taxon>
        <taxon>Rhizobiaceae</taxon>
        <taxon>Mycoplana</taxon>
    </lineage>
</organism>
<evidence type="ECO:0000313" key="4">
    <source>
        <dbReference type="Proteomes" id="UP000574761"/>
    </source>
</evidence>
<dbReference type="AlphaFoldDB" id="A0A7W6DAA6"/>
<proteinExistence type="predicted"/>
<keyword evidence="2" id="KW-0732">Signal</keyword>
<evidence type="ECO:0000256" key="2">
    <source>
        <dbReference type="SAM" id="SignalP"/>
    </source>
</evidence>
<sequence>MITDTLQTRSRALRKALVLALALPLALPMAGALPAMAQDGGSPPAVTGERGQDASKREARMDRGHMDRGMDRDRRGYRHDRDGDGDRDRDRGHRWHHQWSGERLATRLAAAEVAAGIKTAQLDAWRSFTAALVDFATPMPHRGRPGGPGTMDDDAAGGPGEGMPMEGQMDDMSAGDVPAGQQAAPGDAAGAQPPASGAQPPASGTAEQVTRPDGPRLGRGRPSGFDFLDRVILRVEDRAAKAERLKTAKSALEAVLEPGQREIIERYLTPKRGHGGRR</sequence>
<comment type="caution">
    <text evidence="3">The sequence shown here is derived from an EMBL/GenBank/DDBJ whole genome shotgun (WGS) entry which is preliminary data.</text>
</comment>
<feature type="region of interest" description="Disordered" evidence="1">
    <location>
        <begin position="37"/>
        <end position="95"/>
    </location>
</feature>